<evidence type="ECO:0000256" key="3">
    <source>
        <dbReference type="ARBA" id="ARBA00022723"/>
    </source>
</evidence>
<dbReference type="AlphaFoldDB" id="A0A6M5Z386"/>
<keyword evidence="2" id="KW-0001">2Fe-2S</keyword>
<dbReference type="SUPFAM" id="SSF55961">
    <property type="entry name" value="Bet v1-like"/>
    <property type="match status" value="1"/>
</dbReference>
<dbReference type="PRINTS" id="PR00090">
    <property type="entry name" value="RNGDIOXGNASE"/>
</dbReference>
<dbReference type="Gene3D" id="2.102.10.10">
    <property type="entry name" value="Rieske [2Fe-2S] iron-sulphur domain"/>
    <property type="match status" value="1"/>
</dbReference>
<keyword evidence="5" id="KW-0408">Iron</keyword>
<dbReference type="Gene3D" id="3.90.380.10">
    <property type="entry name" value="Naphthalene 1,2-dioxygenase Alpha Subunit, Chain A, domain 1"/>
    <property type="match status" value="1"/>
</dbReference>
<evidence type="ECO:0000256" key="1">
    <source>
        <dbReference type="ARBA" id="ARBA00001962"/>
    </source>
</evidence>
<keyword evidence="6" id="KW-0411">Iron-sulfur</keyword>
<proteinExistence type="predicted"/>
<evidence type="ECO:0000259" key="7">
    <source>
        <dbReference type="PROSITE" id="PS51296"/>
    </source>
</evidence>
<dbReference type="InterPro" id="IPR001663">
    <property type="entry name" value="Rng_hydr_dOase-A"/>
</dbReference>
<dbReference type="GO" id="GO:0016491">
    <property type="term" value="F:oxidoreductase activity"/>
    <property type="evidence" value="ECO:0007669"/>
    <property type="project" value="UniProtKB-KW"/>
</dbReference>
<dbReference type="CDD" id="cd03469">
    <property type="entry name" value="Rieske_RO_Alpha_N"/>
    <property type="match status" value="1"/>
</dbReference>
<name>A0A6M5Z386_9BACT</name>
<dbReference type="InterPro" id="IPR036922">
    <property type="entry name" value="Rieske_2Fe-2S_sf"/>
</dbReference>
<dbReference type="GO" id="GO:0051537">
    <property type="term" value="F:2 iron, 2 sulfur cluster binding"/>
    <property type="evidence" value="ECO:0007669"/>
    <property type="project" value="UniProtKB-KW"/>
</dbReference>
<feature type="domain" description="Rieske" evidence="7">
    <location>
        <begin position="47"/>
        <end position="155"/>
    </location>
</feature>
<dbReference type="PROSITE" id="PS51296">
    <property type="entry name" value="RIESKE"/>
    <property type="match status" value="1"/>
</dbReference>
<dbReference type="CDD" id="cd08883">
    <property type="entry name" value="RHO_alpha_C_CMO-like"/>
    <property type="match status" value="1"/>
</dbReference>
<sequence length="371" mass="41708">MSGTLQSLIAAFDPETPLERASTIPNAWYTSAEVDALERDAVFARSWQMVGRRDFVAKPGQFLTADVAGEPVLVVRGEDGTLRAFFNVCRHRAARVCTDECGTATKLRCHYHGWTYDLSGHLRGVPEFDGVQNFRREENGLPPVAVAEWGPFVWVHLTPPREPLDRFLGPLVSWAESRRAFDGLKWYARRSYDLGCNWKVYADNYLDGGYHVNTVHPALAGSLDYREYRTVCDANTVLQSAPTKPADGDAGRTRTGDAAYWWLYPNFMLNAYAGVMDTNLVLPLGVDRCRVVFDFYFSDTLPDDFKRQSIEVAEQVQAEDIGVCEEVQRNLNSRSYTTGRFSVKRENGGHHFHQMLGRVLQAGTGSFTQNG</sequence>
<evidence type="ECO:0000256" key="5">
    <source>
        <dbReference type="ARBA" id="ARBA00023004"/>
    </source>
</evidence>
<comment type="cofactor">
    <cofactor evidence="1">
        <name>Fe cation</name>
        <dbReference type="ChEBI" id="CHEBI:24875"/>
    </cofactor>
</comment>
<dbReference type="Proteomes" id="UP000503447">
    <property type="component" value="Chromosome"/>
</dbReference>
<evidence type="ECO:0000256" key="4">
    <source>
        <dbReference type="ARBA" id="ARBA00023002"/>
    </source>
</evidence>
<evidence type="ECO:0000256" key="2">
    <source>
        <dbReference type="ARBA" id="ARBA00022714"/>
    </source>
</evidence>
<dbReference type="RefSeq" id="WP_171475011.1">
    <property type="nucleotide sequence ID" value="NZ_CP053452.2"/>
</dbReference>
<dbReference type="KEGG" id="ftj:FTUN_7831"/>
<evidence type="ECO:0000313" key="8">
    <source>
        <dbReference type="EMBL" id="QJX00207.1"/>
    </source>
</evidence>
<dbReference type="PANTHER" id="PTHR43756">
    <property type="entry name" value="CHOLINE MONOOXYGENASE, CHLOROPLASTIC"/>
    <property type="match status" value="1"/>
</dbReference>
<evidence type="ECO:0000256" key="6">
    <source>
        <dbReference type="ARBA" id="ARBA00023014"/>
    </source>
</evidence>
<dbReference type="EMBL" id="CP053452">
    <property type="protein sequence ID" value="QJX00207.1"/>
    <property type="molecule type" value="Genomic_DNA"/>
</dbReference>
<accession>A0A6M5Z386</accession>
<dbReference type="InterPro" id="IPR017941">
    <property type="entry name" value="Rieske_2Fe-2S"/>
</dbReference>
<keyword evidence="3" id="KW-0479">Metal-binding</keyword>
<dbReference type="InterPro" id="IPR015879">
    <property type="entry name" value="Ring_hydroxy_dOase_asu_C_dom"/>
</dbReference>
<dbReference type="Pfam" id="PF00355">
    <property type="entry name" value="Rieske"/>
    <property type="match status" value="1"/>
</dbReference>
<dbReference type="PANTHER" id="PTHR43756:SF5">
    <property type="entry name" value="CHOLINE MONOOXYGENASE, CHLOROPLASTIC"/>
    <property type="match status" value="1"/>
</dbReference>
<gene>
    <name evidence="8" type="ORF">FTUN_7831</name>
</gene>
<keyword evidence="4" id="KW-0560">Oxidoreductase</keyword>
<reference evidence="9" key="1">
    <citation type="submission" date="2020-05" db="EMBL/GenBank/DDBJ databases">
        <title>Frigoriglobus tundricola gen. nov., sp. nov., a psychrotolerant cellulolytic planctomycete of the family Gemmataceae with two divergent copies of 16S rRNA gene.</title>
        <authorList>
            <person name="Kulichevskaya I.S."/>
            <person name="Ivanova A.A."/>
            <person name="Naumoff D.G."/>
            <person name="Beletsky A.V."/>
            <person name="Rijpstra W.I.C."/>
            <person name="Sinninghe Damste J.S."/>
            <person name="Mardanov A.V."/>
            <person name="Ravin N.V."/>
            <person name="Dedysh S.N."/>
        </authorList>
    </citation>
    <scope>NUCLEOTIDE SEQUENCE [LARGE SCALE GENOMIC DNA]</scope>
    <source>
        <strain evidence="9">PL17</strain>
    </source>
</reference>
<protein>
    <recommendedName>
        <fullName evidence="7">Rieske domain-containing protein</fullName>
    </recommendedName>
</protein>
<keyword evidence="9" id="KW-1185">Reference proteome</keyword>
<dbReference type="GO" id="GO:0005506">
    <property type="term" value="F:iron ion binding"/>
    <property type="evidence" value="ECO:0007669"/>
    <property type="project" value="InterPro"/>
</dbReference>
<dbReference type="SUPFAM" id="SSF50022">
    <property type="entry name" value="ISP domain"/>
    <property type="match status" value="1"/>
</dbReference>
<evidence type="ECO:0000313" key="9">
    <source>
        <dbReference type="Proteomes" id="UP000503447"/>
    </source>
</evidence>
<dbReference type="Pfam" id="PF00848">
    <property type="entry name" value="Ring_hydroxyl_A"/>
    <property type="match status" value="1"/>
</dbReference>
<organism evidence="8 9">
    <name type="scientific">Frigoriglobus tundricola</name>
    <dbReference type="NCBI Taxonomy" id="2774151"/>
    <lineage>
        <taxon>Bacteria</taxon>
        <taxon>Pseudomonadati</taxon>
        <taxon>Planctomycetota</taxon>
        <taxon>Planctomycetia</taxon>
        <taxon>Gemmatales</taxon>
        <taxon>Gemmataceae</taxon>
        <taxon>Frigoriglobus</taxon>
    </lineage>
</organism>